<evidence type="ECO:0000313" key="2">
    <source>
        <dbReference type="Proteomes" id="UP001605036"/>
    </source>
</evidence>
<comment type="caution">
    <text evidence="1">The sequence shown here is derived from an EMBL/GenBank/DDBJ whole genome shotgun (WGS) entry which is preliminary data.</text>
</comment>
<protein>
    <submittedName>
        <fullName evidence="1">Uncharacterized protein</fullName>
    </submittedName>
</protein>
<reference evidence="1 2" key="1">
    <citation type="submission" date="2024-09" db="EMBL/GenBank/DDBJ databases">
        <title>Chromosome-scale assembly of Riccia fluitans.</title>
        <authorList>
            <person name="Paukszto L."/>
            <person name="Sawicki J."/>
            <person name="Karawczyk K."/>
            <person name="Piernik-Szablinska J."/>
            <person name="Szczecinska M."/>
            <person name="Mazdziarz M."/>
        </authorList>
    </citation>
    <scope>NUCLEOTIDE SEQUENCE [LARGE SCALE GENOMIC DNA]</scope>
    <source>
        <strain evidence="1">Rf_01</strain>
        <tissue evidence="1">Aerial parts of the thallus</tissue>
    </source>
</reference>
<organism evidence="1 2">
    <name type="scientific">Riccia fluitans</name>
    <dbReference type="NCBI Taxonomy" id="41844"/>
    <lineage>
        <taxon>Eukaryota</taxon>
        <taxon>Viridiplantae</taxon>
        <taxon>Streptophyta</taxon>
        <taxon>Embryophyta</taxon>
        <taxon>Marchantiophyta</taxon>
        <taxon>Marchantiopsida</taxon>
        <taxon>Marchantiidae</taxon>
        <taxon>Marchantiales</taxon>
        <taxon>Ricciaceae</taxon>
        <taxon>Riccia</taxon>
    </lineage>
</organism>
<keyword evidence="2" id="KW-1185">Reference proteome</keyword>
<dbReference type="AlphaFoldDB" id="A0ABD1YNF1"/>
<dbReference type="EMBL" id="JBHFFA010000004">
    <property type="protein sequence ID" value="KAL2630967.1"/>
    <property type="molecule type" value="Genomic_DNA"/>
</dbReference>
<dbReference type="Proteomes" id="UP001605036">
    <property type="component" value="Unassembled WGS sequence"/>
</dbReference>
<evidence type="ECO:0000313" key="1">
    <source>
        <dbReference type="EMBL" id="KAL2630967.1"/>
    </source>
</evidence>
<name>A0ABD1YNF1_9MARC</name>
<gene>
    <name evidence="1" type="ORF">R1flu_015653</name>
</gene>
<accession>A0ABD1YNF1</accession>
<proteinExistence type="predicted"/>
<sequence length="95" mass="11060">MKKPHKLINLSDESQEAKQEEETILAKDTLQALEADTIEKFHLSMEFDTQVVTPILRILEESRTLVEEEAGRRLTLSMIVLHLSKENKIEEMQRL</sequence>